<protein>
    <recommendedName>
        <fullName evidence="3">L-asparaginase</fullName>
    </recommendedName>
</protein>
<dbReference type="SMART" id="SM00870">
    <property type="entry name" value="Asparaginase"/>
    <property type="match status" value="1"/>
</dbReference>
<evidence type="ECO:0000313" key="10">
    <source>
        <dbReference type="EMBL" id="SHK26123.1"/>
    </source>
</evidence>
<dbReference type="PIRSF" id="PIRSF500176">
    <property type="entry name" value="L_ASNase"/>
    <property type="match status" value="1"/>
</dbReference>
<dbReference type="PROSITE" id="PS00144">
    <property type="entry name" value="ASN_GLN_ASE_1"/>
    <property type="match status" value="1"/>
</dbReference>
<evidence type="ECO:0000313" key="9">
    <source>
        <dbReference type="EMBL" id="EFW90920.1"/>
    </source>
</evidence>
<dbReference type="PANTHER" id="PTHR11707:SF28">
    <property type="entry name" value="60 KDA LYSOPHOSPHOLIPASE"/>
    <property type="match status" value="1"/>
</dbReference>
<feature type="domain" description="Asparaginase/glutaminase C-terminal" evidence="8">
    <location>
        <begin position="207"/>
        <end position="312"/>
    </location>
</feature>
<dbReference type="GO" id="GO:0006528">
    <property type="term" value="P:asparagine metabolic process"/>
    <property type="evidence" value="ECO:0007669"/>
    <property type="project" value="InterPro"/>
</dbReference>
<dbReference type="Gene3D" id="3.40.50.1170">
    <property type="entry name" value="L-asparaginase, N-terminal domain"/>
    <property type="match status" value="1"/>
</dbReference>
<dbReference type="Proteomes" id="UP000003751">
    <property type="component" value="Unassembled WGS sequence"/>
</dbReference>
<dbReference type="OrthoDB" id="85706at2157"/>
<dbReference type="PRINTS" id="PR00139">
    <property type="entry name" value="ASNGLNASE"/>
</dbReference>
<dbReference type="AlphaFoldDB" id="E7QXB7"/>
<dbReference type="SUPFAM" id="SSF53774">
    <property type="entry name" value="Glutaminase/Asparaginase"/>
    <property type="match status" value="1"/>
</dbReference>
<feature type="compositionally biased region" description="Basic and acidic residues" evidence="6">
    <location>
        <begin position="313"/>
        <end position="327"/>
    </location>
</feature>
<organism evidence="9 11">
    <name type="scientific">Haladaptatus paucihalophilus DX253</name>
    <dbReference type="NCBI Taxonomy" id="797209"/>
    <lineage>
        <taxon>Archaea</taxon>
        <taxon>Methanobacteriati</taxon>
        <taxon>Methanobacteriota</taxon>
        <taxon>Stenosarchaea group</taxon>
        <taxon>Halobacteria</taxon>
        <taxon>Halobacteriales</taxon>
        <taxon>Haladaptataceae</taxon>
        <taxon>Haladaptatus</taxon>
    </lineage>
</organism>
<dbReference type="PROSITE" id="PS51732">
    <property type="entry name" value="ASN_GLN_ASE_3"/>
    <property type="match status" value="1"/>
</dbReference>
<dbReference type="InterPro" id="IPR027475">
    <property type="entry name" value="Asparaginase/glutaminase_AS2"/>
</dbReference>
<feature type="domain" description="L-asparaginase N-terminal" evidence="7">
    <location>
        <begin position="2"/>
        <end position="191"/>
    </location>
</feature>
<dbReference type="PROSITE" id="PS00917">
    <property type="entry name" value="ASN_GLN_ASE_2"/>
    <property type="match status" value="1"/>
</dbReference>
<comment type="similarity">
    <text evidence="1">Belongs to the asparaginase 1 family.</text>
</comment>
<dbReference type="InterPro" id="IPR006034">
    <property type="entry name" value="Asparaginase/glutaminase-like"/>
</dbReference>
<evidence type="ECO:0000256" key="3">
    <source>
        <dbReference type="ARBA" id="ARBA00070292"/>
    </source>
</evidence>
<evidence type="ECO:0000256" key="6">
    <source>
        <dbReference type="SAM" id="MobiDB-lite"/>
    </source>
</evidence>
<reference evidence="12" key="2">
    <citation type="submission" date="2016-11" db="EMBL/GenBank/DDBJ databases">
        <authorList>
            <person name="Varghese N."/>
            <person name="Submissions S."/>
        </authorList>
    </citation>
    <scope>NUCLEOTIDE SEQUENCE [LARGE SCALE GENOMIC DNA]</scope>
    <source>
        <strain evidence="12">DX253</strain>
    </source>
</reference>
<dbReference type="GO" id="GO:0004067">
    <property type="term" value="F:asparaginase activity"/>
    <property type="evidence" value="ECO:0007669"/>
    <property type="project" value="UniProtKB-UniRule"/>
</dbReference>
<feature type="region of interest" description="Disordered" evidence="6">
    <location>
        <begin position="1"/>
        <end position="27"/>
    </location>
</feature>
<dbReference type="EMBL" id="AEMG01000019">
    <property type="protein sequence ID" value="EFW90920.1"/>
    <property type="molecule type" value="Genomic_DNA"/>
</dbReference>
<reference evidence="9 11" key="1">
    <citation type="journal article" date="2014" name="ISME J.">
        <title>Trehalose/2-sulfotrehalose biosynthesis and glycine-betaine uptake are widely spread mechanisms for osmoadaptation in the Halobacteriales.</title>
        <authorList>
            <person name="Youssef N.H."/>
            <person name="Savage-Ashlock K.N."/>
            <person name="McCully A.L."/>
            <person name="Luedtke B."/>
            <person name="Shaw E.I."/>
            <person name="Hoff W.D."/>
            <person name="Elshahed M.S."/>
        </authorList>
    </citation>
    <scope>NUCLEOTIDE SEQUENCE [LARGE SCALE GENOMIC DNA]</scope>
    <source>
        <strain evidence="9 11">DX253</strain>
    </source>
</reference>
<dbReference type="RefSeq" id="WP_007981918.1">
    <property type="nucleotide sequence ID" value="NZ_AEMG01000019.1"/>
</dbReference>
<dbReference type="Pfam" id="PF17763">
    <property type="entry name" value="Asparaginase_C"/>
    <property type="match status" value="1"/>
</dbReference>
<dbReference type="PANTHER" id="PTHR11707">
    <property type="entry name" value="L-ASPARAGINASE"/>
    <property type="match status" value="1"/>
</dbReference>
<dbReference type="Pfam" id="PF00710">
    <property type="entry name" value="Asparaginase"/>
    <property type="match status" value="1"/>
</dbReference>
<dbReference type="InterPro" id="IPR037152">
    <property type="entry name" value="L-asparaginase_N_sf"/>
</dbReference>
<dbReference type="eggNOG" id="arCOG01924">
    <property type="taxonomic scope" value="Archaea"/>
</dbReference>
<sequence>MNVTVLGTGGTIASTDSETGAVPTERGTELVERVPALREYGDISVEQVAQVPSYEMTAETLELVGERVAELDDDSGTDAIVVTHGTDTMAETAYFLDATRRPTTPVLLTGAQRRPDERSSDGPANLVTAFAAARAFADGGHGGTFVAFDGAVHSARYATKVHTSALDAFSSPGVGPVATHDREDVRILRRPRSETEHIPDASLDPTVFVVGSGAGADERLAAAALDAGADGLVVNGTGLGNVTASLGEFVESTVRNGTPVVVASRCVAGRTTPVYGGAGGGETLRNAGAMFAGDLPAHKARLKLALALSTYSGEKDGCEESDGRTGSDGDDESDEHEKLRALFDG</sequence>
<gene>
    <name evidence="10" type="ORF">SAMN05444342_1135</name>
    <name evidence="9" type="ORF">ZOD2009_17278</name>
</gene>
<dbReference type="InterPro" id="IPR004550">
    <property type="entry name" value="AsnASE_II"/>
</dbReference>
<evidence type="ECO:0000313" key="11">
    <source>
        <dbReference type="Proteomes" id="UP000003751"/>
    </source>
</evidence>
<evidence type="ECO:0000256" key="1">
    <source>
        <dbReference type="ARBA" id="ARBA00010518"/>
    </source>
</evidence>
<dbReference type="STRING" id="797209.GCA_000376445_02985"/>
<evidence type="ECO:0000256" key="2">
    <source>
        <dbReference type="ARBA" id="ARBA00022801"/>
    </source>
</evidence>
<dbReference type="CDD" id="cd08964">
    <property type="entry name" value="L-asparaginase_II"/>
    <property type="match status" value="1"/>
</dbReference>
<evidence type="ECO:0000256" key="4">
    <source>
        <dbReference type="PROSITE-ProRule" id="PRU10099"/>
    </source>
</evidence>
<dbReference type="InterPro" id="IPR020827">
    <property type="entry name" value="Asparaginase/glutaminase_AS1"/>
</dbReference>
<feature type="region of interest" description="Disordered" evidence="6">
    <location>
        <begin position="312"/>
        <end position="345"/>
    </location>
</feature>
<evidence type="ECO:0000256" key="5">
    <source>
        <dbReference type="PROSITE-ProRule" id="PRU10100"/>
    </source>
</evidence>
<dbReference type="SFLD" id="SFLDS00057">
    <property type="entry name" value="Glutaminase/Asparaginase"/>
    <property type="match status" value="1"/>
</dbReference>
<dbReference type="PIRSF" id="PIRSF001220">
    <property type="entry name" value="L-ASNase_gatD"/>
    <property type="match status" value="1"/>
</dbReference>
<dbReference type="EMBL" id="FRAN01000001">
    <property type="protein sequence ID" value="SHK26123.1"/>
    <property type="molecule type" value="Genomic_DNA"/>
</dbReference>
<accession>E7QXB7</accession>
<feature type="compositionally biased region" description="Polar residues" evidence="6">
    <location>
        <begin position="1"/>
        <end position="18"/>
    </location>
</feature>
<dbReference type="PATRIC" id="fig|797209.4.peg.3382"/>
<dbReference type="InterPro" id="IPR027474">
    <property type="entry name" value="L-asparaginase_N"/>
</dbReference>
<dbReference type="Proteomes" id="UP000184203">
    <property type="component" value="Unassembled WGS sequence"/>
</dbReference>
<name>E7QXB7_HALPU</name>
<keyword evidence="12" id="KW-1185">Reference proteome</keyword>
<proteinExistence type="inferred from homology"/>
<feature type="active site" evidence="4">
    <location>
        <position position="11"/>
    </location>
</feature>
<reference evidence="10" key="3">
    <citation type="submission" date="2016-11" db="EMBL/GenBank/DDBJ databases">
        <authorList>
            <person name="Jaros S."/>
            <person name="Januszkiewicz K."/>
            <person name="Wedrychowicz H."/>
        </authorList>
    </citation>
    <scope>NUCLEOTIDE SEQUENCE [LARGE SCALE GENOMIC DNA]</scope>
    <source>
        <strain evidence="10">DX253</strain>
    </source>
</reference>
<dbReference type="InterPro" id="IPR040919">
    <property type="entry name" value="Asparaginase_C"/>
</dbReference>
<evidence type="ECO:0000313" key="12">
    <source>
        <dbReference type="Proteomes" id="UP000184203"/>
    </source>
</evidence>
<dbReference type="FunFam" id="3.40.50.1170:FF:000001">
    <property type="entry name" value="L-asparaginase 2"/>
    <property type="match status" value="1"/>
</dbReference>
<dbReference type="InterPro" id="IPR027473">
    <property type="entry name" value="L-asparaginase_C"/>
</dbReference>
<dbReference type="Gene3D" id="3.40.50.40">
    <property type="match status" value="1"/>
</dbReference>
<feature type="active site" evidence="5">
    <location>
        <position position="86"/>
    </location>
</feature>
<feature type="compositionally biased region" description="Basic and acidic residues" evidence="6">
    <location>
        <begin position="335"/>
        <end position="345"/>
    </location>
</feature>
<dbReference type="InterPro" id="IPR036152">
    <property type="entry name" value="Asp/glu_Ase-like_sf"/>
</dbReference>
<keyword evidence="2" id="KW-0378">Hydrolase</keyword>
<evidence type="ECO:0000259" key="8">
    <source>
        <dbReference type="Pfam" id="PF17763"/>
    </source>
</evidence>
<evidence type="ECO:0000259" key="7">
    <source>
        <dbReference type="Pfam" id="PF00710"/>
    </source>
</evidence>